<keyword evidence="5" id="KW-0732">Signal</keyword>
<evidence type="ECO:0000313" key="14">
    <source>
        <dbReference type="Ensembl" id="ENSFHEP00000034612.1"/>
    </source>
</evidence>
<dbReference type="GO" id="GO:0005886">
    <property type="term" value="C:plasma membrane"/>
    <property type="evidence" value="ECO:0007669"/>
    <property type="project" value="UniProtKB-SubCell"/>
</dbReference>
<feature type="transmembrane region" description="Helical" evidence="12">
    <location>
        <begin position="703"/>
        <end position="722"/>
    </location>
</feature>
<feature type="transmembrane region" description="Helical" evidence="12">
    <location>
        <begin position="660"/>
        <end position="683"/>
    </location>
</feature>
<dbReference type="Pfam" id="PF01094">
    <property type="entry name" value="ANF_receptor"/>
    <property type="match status" value="1"/>
</dbReference>
<dbReference type="InterPro" id="IPR038550">
    <property type="entry name" value="GPCR_3_9-Cys_sf"/>
</dbReference>
<dbReference type="InterPro" id="IPR004073">
    <property type="entry name" value="GPCR_3_vmron_rcpt_2"/>
</dbReference>
<dbReference type="InterPro" id="IPR000068">
    <property type="entry name" value="GPCR_3_Ca_sens_rcpt-rel"/>
</dbReference>
<evidence type="ECO:0000256" key="8">
    <source>
        <dbReference type="ARBA" id="ARBA00023136"/>
    </source>
</evidence>
<dbReference type="PANTHER" id="PTHR24061">
    <property type="entry name" value="CALCIUM-SENSING RECEPTOR-RELATED"/>
    <property type="match status" value="1"/>
</dbReference>
<dbReference type="STRING" id="8078.ENSFHEP00000034612"/>
<evidence type="ECO:0000259" key="13">
    <source>
        <dbReference type="PROSITE" id="PS50259"/>
    </source>
</evidence>
<comment type="subcellular location">
    <subcellularLocation>
        <location evidence="1">Cell membrane</location>
        <topology evidence="1">Multi-pass membrane protein</topology>
    </subcellularLocation>
</comment>
<dbReference type="AlphaFoldDB" id="A0A3Q2R1Z5"/>
<dbReference type="InterPro" id="IPR000337">
    <property type="entry name" value="GPCR_3"/>
</dbReference>
<dbReference type="Gene3D" id="2.10.50.30">
    <property type="entry name" value="GPCR, family 3, nine cysteines domain"/>
    <property type="match status" value="1"/>
</dbReference>
<feature type="transmembrane region" description="Helical" evidence="12">
    <location>
        <begin position="750"/>
        <end position="771"/>
    </location>
</feature>
<evidence type="ECO:0000256" key="3">
    <source>
        <dbReference type="ARBA" id="ARBA00022475"/>
    </source>
</evidence>
<dbReference type="Pfam" id="PF07562">
    <property type="entry name" value="NCD3G"/>
    <property type="match status" value="1"/>
</dbReference>
<evidence type="ECO:0000256" key="2">
    <source>
        <dbReference type="ARBA" id="ARBA00007242"/>
    </source>
</evidence>
<feature type="transmembrane region" description="Helical" evidence="12">
    <location>
        <begin position="815"/>
        <end position="839"/>
    </location>
</feature>
<evidence type="ECO:0000256" key="4">
    <source>
        <dbReference type="ARBA" id="ARBA00022692"/>
    </source>
</evidence>
<dbReference type="InterPro" id="IPR028082">
    <property type="entry name" value="Peripla_BP_I"/>
</dbReference>
<accession>A0A3Q2R1Z5</accession>
<feature type="transmembrane region" description="Helical" evidence="12">
    <location>
        <begin position="588"/>
        <end position="612"/>
    </location>
</feature>
<evidence type="ECO:0000313" key="15">
    <source>
        <dbReference type="Proteomes" id="UP000265000"/>
    </source>
</evidence>
<comment type="similarity">
    <text evidence="2">Belongs to the G-protein coupled receptor 3 family.</text>
</comment>
<keyword evidence="9" id="KW-0675">Receptor</keyword>
<dbReference type="FunFam" id="2.10.50.30:FF:000002">
    <property type="entry name" value="Vomeronasal 2 receptor, h1"/>
    <property type="match status" value="1"/>
</dbReference>
<evidence type="ECO:0000256" key="12">
    <source>
        <dbReference type="SAM" id="Phobius"/>
    </source>
</evidence>
<reference evidence="14" key="2">
    <citation type="submission" date="2025-09" db="UniProtKB">
        <authorList>
            <consortium name="Ensembl"/>
        </authorList>
    </citation>
    <scope>IDENTIFICATION</scope>
</reference>
<keyword evidence="3" id="KW-1003">Cell membrane</keyword>
<evidence type="ECO:0000256" key="10">
    <source>
        <dbReference type="ARBA" id="ARBA00023180"/>
    </source>
</evidence>
<dbReference type="PRINTS" id="PR00248">
    <property type="entry name" value="GPCRMGR"/>
</dbReference>
<dbReference type="PANTHER" id="PTHR24061:SF528">
    <property type="entry name" value="C-FAMILY ODORANT RECEPTOR OLFCD2-RELATED"/>
    <property type="match status" value="1"/>
</dbReference>
<reference evidence="14" key="1">
    <citation type="submission" date="2025-08" db="UniProtKB">
        <authorList>
            <consortium name="Ensembl"/>
        </authorList>
    </citation>
    <scope>IDENTIFICATION</scope>
</reference>
<dbReference type="PROSITE" id="PS50259">
    <property type="entry name" value="G_PROTEIN_RECEP_F3_4"/>
    <property type="match status" value="1"/>
</dbReference>
<dbReference type="PROSITE" id="PS00981">
    <property type="entry name" value="G_PROTEIN_RECEP_F3_3"/>
    <property type="match status" value="1"/>
</dbReference>
<evidence type="ECO:0000256" key="7">
    <source>
        <dbReference type="ARBA" id="ARBA00023040"/>
    </source>
</evidence>
<dbReference type="GO" id="GO:0004930">
    <property type="term" value="F:G protein-coupled receptor activity"/>
    <property type="evidence" value="ECO:0007669"/>
    <property type="project" value="UniProtKB-KW"/>
</dbReference>
<feature type="domain" description="G-protein coupled receptors family 3 profile" evidence="13">
    <location>
        <begin position="589"/>
        <end position="853"/>
    </location>
</feature>
<organism evidence="14 15">
    <name type="scientific">Fundulus heteroclitus</name>
    <name type="common">Killifish</name>
    <name type="synonym">Mummichog</name>
    <dbReference type="NCBI Taxonomy" id="8078"/>
    <lineage>
        <taxon>Eukaryota</taxon>
        <taxon>Metazoa</taxon>
        <taxon>Chordata</taxon>
        <taxon>Craniata</taxon>
        <taxon>Vertebrata</taxon>
        <taxon>Euteleostomi</taxon>
        <taxon>Actinopterygii</taxon>
        <taxon>Neopterygii</taxon>
        <taxon>Teleostei</taxon>
        <taxon>Neoteleostei</taxon>
        <taxon>Acanthomorphata</taxon>
        <taxon>Ovalentaria</taxon>
        <taxon>Atherinomorphae</taxon>
        <taxon>Cyprinodontiformes</taxon>
        <taxon>Fundulidae</taxon>
        <taxon>Fundulus</taxon>
    </lineage>
</organism>
<keyword evidence="10" id="KW-0325">Glycoprotein</keyword>
<keyword evidence="11" id="KW-0807">Transducer</keyword>
<dbReference type="FunFam" id="3.40.50.2300:FF:000016">
    <property type="entry name" value="Taste 1 receptor member 2"/>
    <property type="match status" value="1"/>
</dbReference>
<keyword evidence="6 12" id="KW-1133">Transmembrane helix</keyword>
<keyword evidence="15" id="KW-1185">Reference proteome</keyword>
<keyword evidence="4 12" id="KW-0812">Transmembrane</keyword>
<keyword evidence="7" id="KW-0297">G-protein coupled receptor</keyword>
<dbReference type="PRINTS" id="PR01535">
    <property type="entry name" value="VOMERONASL2R"/>
</dbReference>
<evidence type="ECO:0000256" key="1">
    <source>
        <dbReference type="ARBA" id="ARBA00004651"/>
    </source>
</evidence>
<dbReference type="GeneTree" id="ENSGT00940000163991"/>
<dbReference type="Ensembl" id="ENSFHET00000030004.1">
    <property type="protein sequence ID" value="ENSFHEP00000034612.1"/>
    <property type="gene ID" value="ENSFHEG00000022550.1"/>
</dbReference>
<dbReference type="Pfam" id="PF00003">
    <property type="entry name" value="7tm_3"/>
    <property type="match status" value="1"/>
</dbReference>
<evidence type="ECO:0000256" key="5">
    <source>
        <dbReference type="ARBA" id="ARBA00022729"/>
    </source>
</evidence>
<dbReference type="InterPro" id="IPR017978">
    <property type="entry name" value="GPCR_3_C"/>
</dbReference>
<name>A0A3Q2R1Z5_FUNHE</name>
<proteinExistence type="inferred from homology"/>
<dbReference type="SUPFAM" id="SSF53822">
    <property type="entry name" value="Periplasmic binding protein-like I"/>
    <property type="match status" value="1"/>
</dbReference>
<dbReference type="InterPro" id="IPR017979">
    <property type="entry name" value="GPCR_3_CS"/>
</dbReference>
<keyword evidence="8 12" id="KW-0472">Membrane</keyword>
<protein>
    <submittedName>
        <fullName evidence="14">Extracellular calcium-sensing receptor-like</fullName>
    </submittedName>
</protein>
<dbReference type="Gene3D" id="3.40.50.2300">
    <property type="match status" value="4"/>
</dbReference>
<dbReference type="CDD" id="cd15283">
    <property type="entry name" value="7tmC_V2R_pheromone"/>
    <property type="match status" value="1"/>
</dbReference>
<feature type="transmembrane region" description="Helical" evidence="12">
    <location>
        <begin position="627"/>
        <end position="648"/>
    </location>
</feature>
<dbReference type="Proteomes" id="UP000265000">
    <property type="component" value="Unplaced"/>
</dbReference>
<evidence type="ECO:0000256" key="6">
    <source>
        <dbReference type="ARBA" id="ARBA00022989"/>
    </source>
</evidence>
<sequence>MEIWAAFFGLRLAVSLVELISLIGLGACVNSLKQKPEPTHSLTPAGIRTEASPVQCILQGTPRVPAFTEDGDFVIGGVFSIHFKLYTVVYDYTTKPAPPRCTGSVNPRVLRFLRTMIFAIKEINNSTELLPGINLGYQIYDSCVAVPVSVHVAFQLLNGKDPVFNKGGNCSQSGVVAVVGDSGSTPSISISRIFRSFNIPLVSPFATCACLSDKQQHPTFFRTIPSDQFQADGLAKLVKHFGWMWIGAVRSDSDYGNYGMASFLDAARREGICVEYSEAFYRTDPPSKIKKVADVVRRSTAVVVVAFASSGDMKFLLEELARDPPPPRQWIGSEGWIGDPYLLSFSFYLSPSDVAASSVLTEFWEDAFNCSLTTRRNYKLQKHLQNDLMNPYTETSQLRINNMVYKAVYAIAHAIHNAVCNKTNGHTQCDKHILLKPKEVFTKLQKVNFSKNGYHVSFDVNGDPMAFYELVNWQKSESGDIEPVTVGYYDASLPVGQQFRINGNLTWVEGVTQVPVSVCSDSCPPGTRKVLQKGKPICCYDCVPCPEGEISNITDSPDCLPCPEEFWPNSERNACFPKPVEFLSFDEVLGIILAALSVSGAFLAVTAAAVFIHHRTTPIVRANNSELSFLLLFSLTLCFLCSLTFIGAPSEWSCMLRHTAFGITFVLCISCVLGKTIVVLLAFKATLPGSNVMKWFGPLQQRMTVVCLALIQVIICIIWLVVSPPFPRKNLTIYREKIILECALGSDVGFWAVLGYIGLLAVFCFVLAVLARKLPDNFNEAKMITFSMLIFCAVWITFIPAYVSSPGKFTVAVEIFAILASSFGLILCIFAPKCFIILFQPQKNTKKFLMNKK</sequence>
<dbReference type="InterPro" id="IPR001828">
    <property type="entry name" value="ANF_lig-bd_rcpt"/>
</dbReference>
<feature type="transmembrane region" description="Helical" evidence="12">
    <location>
        <begin position="783"/>
        <end position="803"/>
    </location>
</feature>
<dbReference type="InterPro" id="IPR011500">
    <property type="entry name" value="GPCR_3_9-Cys_dom"/>
</dbReference>
<evidence type="ECO:0000256" key="11">
    <source>
        <dbReference type="ARBA" id="ARBA00023224"/>
    </source>
</evidence>
<evidence type="ECO:0000256" key="9">
    <source>
        <dbReference type="ARBA" id="ARBA00023170"/>
    </source>
</evidence>